<sequence length="178" mass="19164">MPLLRITHQRGAFTAAQKAQLAEQLTAAILVAEVGADTPAGRAVAYVLFDEVDPKSEWFVGGKPDLDPPKGGRFLFDVVYPFGAASQLDKTALHARINAIVAQTLDVDGTFPQRGGDWVLIHEVPDGNWGASGQTIGIREINQVAGGTPERADYFEPLLAAQKRGYQAHGYPEQASRP</sequence>
<accession>A0A1N6I1M4</accession>
<gene>
    <name evidence="1" type="ORF">SAMN05444165_1742</name>
</gene>
<keyword evidence="1" id="KW-0670">Pyruvate</keyword>
<organism evidence="1 2">
    <name type="scientific">Paraburkholderia phenazinium</name>
    <dbReference type="NCBI Taxonomy" id="60549"/>
    <lineage>
        <taxon>Bacteria</taxon>
        <taxon>Pseudomonadati</taxon>
        <taxon>Pseudomonadota</taxon>
        <taxon>Betaproteobacteria</taxon>
        <taxon>Burkholderiales</taxon>
        <taxon>Burkholderiaceae</taxon>
        <taxon>Paraburkholderia</taxon>
    </lineage>
</organism>
<name>A0A1N6I1M4_9BURK</name>
<dbReference type="RefSeq" id="WP_074295288.1">
    <property type="nucleotide sequence ID" value="NZ_FSRU01000001.1"/>
</dbReference>
<keyword evidence="2" id="KW-1185">Reference proteome</keyword>
<dbReference type="Proteomes" id="UP000185151">
    <property type="component" value="Unassembled WGS sequence"/>
</dbReference>
<proteinExistence type="predicted"/>
<dbReference type="SUPFAM" id="SSF55331">
    <property type="entry name" value="Tautomerase/MIF"/>
    <property type="match status" value="1"/>
</dbReference>
<protein>
    <submittedName>
        <fullName evidence="1">Phenylpyruvate tautomerase PptA, 4-oxalocrotonate tautomerase family</fullName>
    </submittedName>
</protein>
<dbReference type="AlphaFoldDB" id="A0A1N6I1M4"/>
<dbReference type="OrthoDB" id="8098375at2"/>
<dbReference type="InterPro" id="IPR014347">
    <property type="entry name" value="Tautomerase/MIF_sf"/>
</dbReference>
<reference evidence="1 2" key="1">
    <citation type="submission" date="2016-11" db="EMBL/GenBank/DDBJ databases">
        <authorList>
            <person name="Jaros S."/>
            <person name="Januszkiewicz K."/>
            <person name="Wedrychowicz H."/>
        </authorList>
    </citation>
    <scope>NUCLEOTIDE SEQUENCE [LARGE SCALE GENOMIC DNA]</scope>
    <source>
        <strain evidence="1 2">GAS95</strain>
    </source>
</reference>
<evidence type="ECO:0000313" key="1">
    <source>
        <dbReference type="EMBL" id="SIO25907.1"/>
    </source>
</evidence>
<dbReference type="EMBL" id="FSRU01000001">
    <property type="protein sequence ID" value="SIO25907.1"/>
    <property type="molecule type" value="Genomic_DNA"/>
</dbReference>
<evidence type="ECO:0000313" key="2">
    <source>
        <dbReference type="Proteomes" id="UP000185151"/>
    </source>
</evidence>
<dbReference type="Gene3D" id="3.30.429.10">
    <property type="entry name" value="Macrophage Migration Inhibitory Factor"/>
    <property type="match status" value="2"/>
</dbReference>